<evidence type="ECO:0000313" key="3">
    <source>
        <dbReference type="Proteomes" id="UP001159363"/>
    </source>
</evidence>
<accession>A0ABQ9H1Y9</accession>
<feature type="domain" description="Neurotransmitter-gated ion-channel transmembrane" evidence="1">
    <location>
        <begin position="3"/>
        <end position="45"/>
    </location>
</feature>
<reference evidence="2 3" key="1">
    <citation type="submission" date="2023-02" db="EMBL/GenBank/DDBJ databases">
        <title>LHISI_Scaffold_Assembly.</title>
        <authorList>
            <person name="Stuart O.P."/>
            <person name="Cleave R."/>
            <person name="Magrath M.J.L."/>
            <person name="Mikheyev A.S."/>
        </authorList>
    </citation>
    <scope>NUCLEOTIDE SEQUENCE [LARGE SCALE GENOMIC DNA]</scope>
    <source>
        <strain evidence="2">Daus_M_001</strain>
        <tissue evidence="2">Leg muscle</tissue>
    </source>
</reference>
<evidence type="ECO:0000259" key="1">
    <source>
        <dbReference type="Pfam" id="PF02932"/>
    </source>
</evidence>
<dbReference type="EMBL" id="JARBHB010000007">
    <property type="protein sequence ID" value="KAJ8878211.1"/>
    <property type="molecule type" value="Genomic_DNA"/>
</dbReference>
<dbReference type="Pfam" id="PF02932">
    <property type="entry name" value="Neur_chan_memb"/>
    <property type="match status" value="1"/>
</dbReference>
<comment type="caution">
    <text evidence="2">The sequence shown here is derived from an EMBL/GenBank/DDBJ whole genome shotgun (WGS) entry which is preliminary data.</text>
</comment>
<name>A0ABQ9H1Y9_9NEOP</name>
<dbReference type="InterPro" id="IPR006029">
    <property type="entry name" value="Neurotrans-gated_channel_TM"/>
</dbReference>
<dbReference type="Proteomes" id="UP001159363">
    <property type="component" value="Chromosome 6"/>
</dbReference>
<keyword evidence="3" id="KW-1185">Reference proteome</keyword>
<gene>
    <name evidence="2" type="ORF">PR048_018788</name>
</gene>
<dbReference type="InterPro" id="IPR036719">
    <property type="entry name" value="Neuro-gated_channel_TM_sf"/>
</dbReference>
<protein>
    <recommendedName>
        <fullName evidence="1">Neurotransmitter-gated ion-channel transmembrane domain-containing protein</fullName>
    </recommendedName>
</protein>
<proteinExistence type="predicted"/>
<organism evidence="2 3">
    <name type="scientific">Dryococelus australis</name>
    <dbReference type="NCBI Taxonomy" id="614101"/>
    <lineage>
        <taxon>Eukaryota</taxon>
        <taxon>Metazoa</taxon>
        <taxon>Ecdysozoa</taxon>
        <taxon>Arthropoda</taxon>
        <taxon>Hexapoda</taxon>
        <taxon>Insecta</taxon>
        <taxon>Pterygota</taxon>
        <taxon>Neoptera</taxon>
        <taxon>Polyneoptera</taxon>
        <taxon>Phasmatodea</taxon>
        <taxon>Verophasmatodea</taxon>
        <taxon>Anareolatae</taxon>
        <taxon>Phasmatidae</taxon>
        <taxon>Eurycanthinae</taxon>
        <taxon>Dryococelus</taxon>
    </lineage>
</organism>
<evidence type="ECO:0000313" key="2">
    <source>
        <dbReference type="EMBL" id="KAJ8878211.1"/>
    </source>
</evidence>
<dbReference type="SUPFAM" id="SSF90112">
    <property type="entry name" value="Neurotransmitter-gated ion-channel transmembrane pore"/>
    <property type="match status" value="1"/>
</dbReference>
<sequence length="97" mass="11197">MSECAAVEWCCRSPSTHKMSPWVKRVFLHFMPRLLMMRRPPYSLRYSGEANHFCDNGYSNELDFRYVCTATPGLPFSPRARRTAPISKYCPPHGPAK</sequence>